<dbReference type="EMBL" id="ML178817">
    <property type="protein sequence ID" value="TFL05192.1"/>
    <property type="molecule type" value="Genomic_DNA"/>
</dbReference>
<accession>A0A5C3QTI2</accession>
<dbReference type="Proteomes" id="UP000305067">
    <property type="component" value="Unassembled WGS sequence"/>
</dbReference>
<reference evidence="1 2" key="1">
    <citation type="journal article" date="2019" name="Nat. Ecol. Evol.">
        <title>Megaphylogeny resolves global patterns of mushroom evolution.</title>
        <authorList>
            <person name="Varga T."/>
            <person name="Krizsan K."/>
            <person name="Foldi C."/>
            <person name="Dima B."/>
            <person name="Sanchez-Garcia M."/>
            <person name="Sanchez-Ramirez S."/>
            <person name="Szollosi G.J."/>
            <person name="Szarkandi J.G."/>
            <person name="Papp V."/>
            <person name="Albert L."/>
            <person name="Andreopoulos W."/>
            <person name="Angelini C."/>
            <person name="Antonin V."/>
            <person name="Barry K.W."/>
            <person name="Bougher N.L."/>
            <person name="Buchanan P."/>
            <person name="Buyck B."/>
            <person name="Bense V."/>
            <person name="Catcheside P."/>
            <person name="Chovatia M."/>
            <person name="Cooper J."/>
            <person name="Damon W."/>
            <person name="Desjardin D."/>
            <person name="Finy P."/>
            <person name="Geml J."/>
            <person name="Haridas S."/>
            <person name="Hughes K."/>
            <person name="Justo A."/>
            <person name="Karasinski D."/>
            <person name="Kautmanova I."/>
            <person name="Kiss B."/>
            <person name="Kocsube S."/>
            <person name="Kotiranta H."/>
            <person name="LaButti K.M."/>
            <person name="Lechner B.E."/>
            <person name="Liimatainen K."/>
            <person name="Lipzen A."/>
            <person name="Lukacs Z."/>
            <person name="Mihaltcheva S."/>
            <person name="Morgado L.N."/>
            <person name="Niskanen T."/>
            <person name="Noordeloos M.E."/>
            <person name="Ohm R.A."/>
            <person name="Ortiz-Santana B."/>
            <person name="Ovrebo C."/>
            <person name="Racz N."/>
            <person name="Riley R."/>
            <person name="Savchenko A."/>
            <person name="Shiryaev A."/>
            <person name="Soop K."/>
            <person name="Spirin V."/>
            <person name="Szebenyi C."/>
            <person name="Tomsovsky M."/>
            <person name="Tulloss R.E."/>
            <person name="Uehling J."/>
            <person name="Grigoriev I.V."/>
            <person name="Vagvolgyi C."/>
            <person name="Papp T."/>
            <person name="Martin F.M."/>
            <person name="Miettinen O."/>
            <person name="Hibbett D.S."/>
            <person name="Nagy L.G."/>
        </authorList>
    </citation>
    <scope>NUCLEOTIDE SEQUENCE [LARGE SCALE GENOMIC DNA]</scope>
    <source>
        <strain evidence="1 2">CBS 309.79</strain>
    </source>
</reference>
<protein>
    <recommendedName>
        <fullName evidence="3">F-box domain-containing protein</fullName>
    </recommendedName>
</protein>
<organism evidence="1 2">
    <name type="scientific">Pterulicium gracile</name>
    <dbReference type="NCBI Taxonomy" id="1884261"/>
    <lineage>
        <taxon>Eukaryota</taxon>
        <taxon>Fungi</taxon>
        <taxon>Dikarya</taxon>
        <taxon>Basidiomycota</taxon>
        <taxon>Agaricomycotina</taxon>
        <taxon>Agaricomycetes</taxon>
        <taxon>Agaricomycetidae</taxon>
        <taxon>Agaricales</taxon>
        <taxon>Pleurotineae</taxon>
        <taxon>Pterulaceae</taxon>
        <taxon>Pterulicium</taxon>
    </lineage>
</organism>
<name>A0A5C3QTI2_9AGAR</name>
<keyword evidence="2" id="KW-1185">Reference proteome</keyword>
<evidence type="ECO:0000313" key="1">
    <source>
        <dbReference type="EMBL" id="TFL05192.1"/>
    </source>
</evidence>
<gene>
    <name evidence="1" type="ORF">BDV98DRAFT_561619</name>
</gene>
<sequence length="555" mass="61553">MRIPESSQSETMTDNVTYQGGSFSGAQLPRLPQEILESVISHLCDQPTILACALIHRRLVPTARTTLFDRSPGDQQGNFSTISLLGGGGSRHINLTQLLRSPFCTIRHAMANCTHGVVVAGLTATMGGRTLRGEGVPYDPKDVNRLFEVLGALVTEPPDATITAGDHVKIRRLELDNIEWGSVSEESELRLRVVAEHVFEELCLKQVSFEDVDRTEDDNSSERDMHAAGRRKAVEVLSWFTAVQAVSWSDLNSYSDGNLVLDATQQAKNFDVLRLPPGVALPNLRSFTVSSTTLHSPFARAFAHTLARFVRSLTILQQQGHLVSLGYVNEYLRLLGARGWLEELTYNTTRFNGLARLFIRDAGLFGLQSTQSGEEKLSSISQSYVLDLSPLTSLRVLSLPSTRIIRYPIWQVLPNSAYQTIHPARITSRLLHTYTTRALRLLKFDIEVQIGSDDILPAADPDRVGTCVSGYGWSEVDDVLRSFAHGREPRLLEETHAGSSSTSVDTHDGVRVELRLRSKGPGTEDEKKKWMKGVERAVREEMPWCASMGLLAFDT</sequence>
<dbReference type="AlphaFoldDB" id="A0A5C3QTI2"/>
<evidence type="ECO:0000313" key="2">
    <source>
        <dbReference type="Proteomes" id="UP000305067"/>
    </source>
</evidence>
<proteinExistence type="predicted"/>
<evidence type="ECO:0008006" key="3">
    <source>
        <dbReference type="Google" id="ProtNLM"/>
    </source>
</evidence>